<protein>
    <submittedName>
        <fullName evidence="2">Uncharacterized protein</fullName>
    </submittedName>
</protein>
<organism evidence="2 3">
    <name type="scientific">Daphnia pulex</name>
    <name type="common">Water flea</name>
    <dbReference type="NCBI Taxonomy" id="6669"/>
    <lineage>
        <taxon>Eukaryota</taxon>
        <taxon>Metazoa</taxon>
        <taxon>Ecdysozoa</taxon>
        <taxon>Arthropoda</taxon>
        <taxon>Crustacea</taxon>
        <taxon>Branchiopoda</taxon>
        <taxon>Diplostraca</taxon>
        <taxon>Cladocera</taxon>
        <taxon>Anomopoda</taxon>
        <taxon>Daphniidae</taxon>
        <taxon>Daphnia</taxon>
    </lineage>
</organism>
<keyword evidence="3" id="KW-1185">Reference proteome</keyword>
<dbReference type="KEGG" id="dpx:DAPPUDRAFT_265942"/>
<gene>
    <name evidence="2" type="ORF">DAPPUDRAFT_265942</name>
</gene>
<evidence type="ECO:0000256" key="1">
    <source>
        <dbReference type="SAM" id="MobiDB-lite"/>
    </source>
</evidence>
<sequence length="101" mass="11050">MLPMFAELAVTNWCDFPVSPDILQKWIIIGIKQVAILGGVKEVHESFNDEDKGSTVDAEDKITDHTGNDSSGSKRGKNARKVEDDTSSNNENILDSDDGID</sequence>
<feature type="region of interest" description="Disordered" evidence="1">
    <location>
        <begin position="47"/>
        <end position="101"/>
    </location>
</feature>
<reference evidence="2 3" key="1">
    <citation type="journal article" date="2011" name="Science">
        <title>The ecoresponsive genome of Daphnia pulex.</title>
        <authorList>
            <person name="Colbourne J.K."/>
            <person name="Pfrender M.E."/>
            <person name="Gilbert D."/>
            <person name="Thomas W.K."/>
            <person name="Tucker A."/>
            <person name="Oakley T.H."/>
            <person name="Tokishita S."/>
            <person name="Aerts A."/>
            <person name="Arnold G.J."/>
            <person name="Basu M.K."/>
            <person name="Bauer D.J."/>
            <person name="Caceres C.E."/>
            <person name="Carmel L."/>
            <person name="Casola C."/>
            <person name="Choi J.H."/>
            <person name="Detter J.C."/>
            <person name="Dong Q."/>
            <person name="Dusheyko S."/>
            <person name="Eads B.D."/>
            <person name="Frohlich T."/>
            <person name="Geiler-Samerotte K.A."/>
            <person name="Gerlach D."/>
            <person name="Hatcher P."/>
            <person name="Jogdeo S."/>
            <person name="Krijgsveld J."/>
            <person name="Kriventseva E.V."/>
            <person name="Kultz D."/>
            <person name="Laforsch C."/>
            <person name="Lindquist E."/>
            <person name="Lopez J."/>
            <person name="Manak J.R."/>
            <person name="Muller J."/>
            <person name="Pangilinan J."/>
            <person name="Patwardhan R.P."/>
            <person name="Pitluck S."/>
            <person name="Pritham E.J."/>
            <person name="Rechtsteiner A."/>
            <person name="Rho M."/>
            <person name="Rogozin I.B."/>
            <person name="Sakarya O."/>
            <person name="Salamov A."/>
            <person name="Schaack S."/>
            <person name="Shapiro H."/>
            <person name="Shiga Y."/>
            <person name="Skalitzky C."/>
            <person name="Smith Z."/>
            <person name="Souvorov A."/>
            <person name="Sung W."/>
            <person name="Tang Z."/>
            <person name="Tsuchiya D."/>
            <person name="Tu H."/>
            <person name="Vos H."/>
            <person name="Wang M."/>
            <person name="Wolf Y.I."/>
            <person name="Yamagata H."/>
            <person name="Yamada T."/>
            <person name="Ye Y."/>
            <person name="Shaw J.R."/>
            <person name="Andrews J."/>
            <person name="Crease T.J."/>
            <person name="Tang H."/>
            <person name="Lucas S.M."/>
            <person name="Robertson H.M."/>
            <person name="Bork P."/>
            <person name="Koonin E.V."/>
            <person name="Zdobnov E.M."/>
            <person name="Grigoriev I.V."/>
            <person name="Lynch M."/>
            <person name="Boore J.L."/>
        </authorList>
    </citation>
    <scope>NUCLEOTIDE SEQUENCE [LARGE SCALE GENOMIC DNA]</scope>
</reference>
<dbReference type="InParanoid" id="E9HU93"/>
<dbReference type="EMBL" id="GL732801">
    <property type="protein sequence ID" value="EFX64688.1"/>
    <property type="molecule type" value="Genomic_DNA"/>
</dbReference>
<dbReference type="AlphaFoldDB" id="E9HU93"/>
<feature type="compositionally biased region" description="Basic and acidic residues" evidence="1">
    <location>
        <begin position="47"/>
        <end position="67"/>
    </location>
</feature>
<accession>E9HU93</accession>
<dbReference type="Proteomes" id="UP000000305">
    <property type="component" value="Unassembled WGS sequence"/>
</dbReference>
<evidence type="ECO:0000313" key="3">
    <source>
        <dbReference type="Proteomes" id="UP000000305"/>
    </source>
</evidence>
<evidence type="ECO:0000313" key="2">
    <source>
        <dbReference type="EMBL" id="EFX64688.1"/>
    </source>
</evidence>
<proteinExistence type="predicted"/>
<dbReference type="HOGENOM" id="CLU_2294446_0_0_1"/>
<name>E9HU93_DAPPU</name>